<organism evidence="3 4">
    <name type="scientific">Paenibacillus pinisoli</name>
    <dbReference type="NCBI Taxonomy" id="1276110"/>
    <lineage>
        <taxon>Bacteria</taxon>
        <taxon>Bacillati</taxon>
        <taxon>Bacillota</taxon>
        <taxon>Bacilli</taxon>
        <taxon>Bacillales</taxon>
        <taxon>Paenibacillaceae</taxon>
        <taxon>Paenibacillus</taxon>
    </lineage>
</organism>
<reference evidence="3 4" key="1">
    <citation type="submission" date="2018-09" db="EMBL/GenBank/DDBJ databases">
        <title>Paenibacillus aracenensis nov. sp. isolated from a cave in southern Spain.</title>
        <authorList>
            <person name="Jurado V."/>
            <person name="Gutierrez-Patricio S."/>
            <person name="Gonzalez-Pimentel J.L."/>
            <person name="Miller A.Z."/>
            <person name="Laiz L."/>
            <person name="Saiz-Jimenez C."/>
        </authorList>
    </citation>
    <scope>NUCLEOTIDE SEQUENCE [LARGE SCALE GENOMIC DNA]</scope>
    <source>
        <strain evidence="3 4">JCM 19203</strain>
    </source>
</reference>
<dbReference type="EMBL" id="QXQB01000003">
    <property type="protein sequence ID" value="RJX39258.1"/>
    <property type="molecule type" value="Genomic_DNA"/>
</dbReference>
<name>A0A3A6PJ90_9BACL</name>
<gene>
    <name evidence="3" type="ORF">D3P09_15575</name>
</gene>
<evidence type="ECO:0000256" key="2">
    <source>
        <dbReference type="SAM" id="Phobius"/>
    </source>
</evidence>
<protein>
    <submittedName>
        <fullName evidence="3">DoxX family membrane protein</fullName>
    </submittedName>
</protein>
<dbReference type="Proteomes" id="UP000267798">
    <property type="component" value="Unassembled WGS sequence"/>
</dbReference>
<dbReference type="AlphaFoldDB" id="A0A3A6PJ90"/>
<keyword evidence="4" id="KW-1185">Reference proteome</keyword>
<dbReference type="PANTHER" id="PTHR39157:SF1">
    <property type="entry name" value="DOXX FAMILY PROTEIN"/>
    <property type="match status" value="1"/>
</dbReference>
<sequence>MRILFGLGWLMAGLTKMTGKAGEASWYQYPGQFLNDYFHAALLKPNVPEFYKVFIEHFCLNEVLPFNYIIPAVQVILGVLLILGIWILPSVLICMFMHINFILSGNMNIISLTLYTSAFGIMMNLERAHALSLHSLLKSKRSGNQSSAPALSEVSEEVLQPAGVSLP</sequence>
<feature type="region of interest" description="Disordered" evidence="1">
    <location>
        <begin position="143"/>
        <end position="167"/>
    </location>
</feature>
<comment type="caution">
    <text evidence="3">The sequence shown here is derived from an EMBL/GenBank/DDBJ whole genome shotgun (WGS) entry which is preliminary data.</text>
</comment>
<feature type="transmembrane region" description="Helical" evidence="2">
    <location>
        <begin position="68"/>
        <end position="89"/>
    </location>
</feature>
<feature type="transmembrane region" description="Helical" evidence="2">
    <location>
        <begin position="101"/>
        <end position="123"/>
    </location>
</feature>
<evidence type="ECO:0000313" key="4">
    <source>
        <dbReference type="Proteomes" id="UP000267798"/>
    </source>
</evidence>
<evidence type="ECO:0000256" key="1">
    <source>
        <dbReference type="SAM" id="MobiDB-lite"/>
    </source>
</evidence>
<dbReference type="PANTHER" id="PTHR39157">
    <property type="entry name" value="INTEGRAL MEMBRANE PROTEIN-RELATED"/>
    <property type="match status" value="1"/>
</dbReference>
<evidence type="ECO:0000313" key="3">
    <source>
        <dbReference type="EMBL" id="RJX39258.1"/>
    </source>
</evidence>
<keyword evidence="2" id="KW-0472">Membrane</keyword>
<keyword evidence="2" id="KW-0812">Transmembrane</keyword>
<accession>A0A3A6PJ90</accession>
<dbReference type="OrthoDB" id="2871373at2"/>
<keyword evidence="2" id="KW-1133">Transmembrane helix</keyword>
<proteinExistence type="predicted"/>